<evidence type="ECO:0000313" key="1">
    <source>
        <dbReference type="EMBL" id="CDS10641.1"/>
    </source>
</evidence>
<dbReference type="SUPFAM" id="SSF52047">
    <property type="entry name" value="RNI-like"/>
    <property type="match status" value="1"/>
</dbReference>
<dbReference type="EMBL" id="LK023338">
    <property type="protein sequence ID" value="CDS10641.1"/>
    <property type="molecule type" value="Genomic_DNA"/>
</dbReference>
<dbReference type="Gene3D" id="3.80.10.10">
    <property type="entry name" value="Ribonuclease Inhibitor"/>
    <property type="match status" value="1"/>
</dbReference>
<dbReference type="AlphaFoldDB" id="A0A077WSR8"/>
<organism evidence="1">
    <name type="scientific">Lichtheimia ramosa</name>
    <dbReference type="NCBI Taxonomy" id="688394"/>
    <lineage>
        <taxon>Eukaryota</taxon>
        <taxon>Fungi</taxon>
        <taxon>Fungi incertae sedis</taxon>
        <taxon>Mucoromycota</taxon>
        <taxon>Mucoromycotina</taxon>
        <taxon>Mucoromycetes</taxon>
        <taxon>Mucorales</taxon>
        <taxon>Lichtheimiaceae</taxon>
        <taxon>Lichtheimia</taxon>
    </lineage>
</organism>
<proteinExistence type="predicted"/>
<evidence type="ECO:0008006" key="2">
    <source>
        <dbReference type="Google" id="ProtNLM"/>
    </source>
</evidence>
<sequence length="354" mass="40980">MTPWPNLTHLMVYRAQELITLDQMIVIWKRFPSLEHLQLHPCADEQSALVITDYLPSIKDIHLEMTDGGFELIYKKRGSSSDEIGITHLHLSSYPEEDVISTNVIPILKQYHDTVQHLDLFMDLDNDDSYDIQYPQLKKLVLSSSAWWIPRNAPMVEEMALTSKTIHEHTAVLDTIPANLSKLELRLANEPFLVNKAPLVTYLHRLGQQSQLNDLVVYFHTSDDFGIVLDAICDLGQLDSLVIHVYEHWDAMQEFFGKLVVGCTRLRVLRINCRNAPSIQSINTLKQLRHLTKLAFSVDGINNDISFCHAIQSFPHLKLIWIYFAETSSNAWIKYLYKQRPDIKVIKDRFFMCY</sequence>
<protein>
    <recommendedName>
        <fullName evidence="2">F-box domain-containing protein</fullName>
    </recommendedName>
</protein>
<accession>A0A077WSR8</accession>
<name>A0A077WSR8_9FUNG</name>
<reference evidence="1" key="1">
    <citation type="journal article" date="2014" name="Genome Announc.">
        <title>De novo whole-genome sequence and genome annotation of Lichtheimia ramosa.</title>
        <authorList>
            <person name="Linde J."/>
            <person name="Schwartze V."/>
            <person name="Binder U."/>
            <person name="Lass-Florl C."/>
            <person name="Voigt K."/>
            <person name="Horn F."/>
        </authorList>
    </citation>
    <scope>NUCLEOTIDE SEQUENCE</scope>
    <source>
        <strain evidence="1">JMRC FSU:6197</strain>
    </source>
</reference>
<gene>
    <name evidence="1" type="ORF">LRAMOSA11127</name>
</gene>
<dbReference type="OrthoDB" id="2287470at2759"/>
<dbReference type="InterPro" id="IPR032675">
    <property type="entry name" value="LRR_dom_sf"/>
</dbReference>